<comment type="caution">
    <text evidence="1">The sequence shown here is derived from an EMBL/GenBank/DDBJ whole genome shotgun (WGS) entry which is preliminary data.</text>
</comment>
<dbReference type="EMBL" id="AFCT01001176">
    <property type="protein sequence ID" value="EHC87002.1"/>
    <property type="molecule type" value="Genomic_DNA"/>
</dbReference>
<evidence type="ECO:0000313" key="2">
    <source>
        <dbReference type="Proteomes" id="UP000004903"/>
    </source>
</evidence>
<organism evidence="1 2">
    <name type="scientific">Salmonella enterica subsp. enterica serovar Rubislaw str. A4-653</name>
    <dbReference type="NCBI Taxonomy" id="913081"/>
    <lineage>
        <taxon>Bacteria</taxon>
        <taxon>Pseudomonadati</taxon>
        <taxon>Pseudomonadota</taxon>
        <taxon>Gammaproteobacteria</taxon>
        <taxon>Enterobacterales</taxon>
        <taxon>Enterobacteriaceae</taxon>
        <taxon>Salmonella</taxon>
    </lineage>
</organism>
<dbReference type="AlphaFoldDB" id="G5QKR0"/>
<evidence type="ECO:0000313" key="1">
    <source>
        <dbReference type="EMBL" id="EHC87002.1"/>
    </source>
</evidence>
<reference evidence="1 2" key="1">
    <citation type="journal article" date="2011" name="BMC Genomics">
        <title>Genome sequencing reveals diversification of virulence factor content and possible host adaptation in distinct subpopulations of Salmonella enterica.</title>
        <authorList>
            <person name="den Bakker H.C."/>
            <person name="Moreno Switt A.I."/>
            <person name="Govoni G."/>
            <person name="Cummings C.A."/>
            <person name="Ranieri M.L."/>
            <person name="Degoricija L."/>
            <person name="Hoelzer K."/>
            <person name="Rodriguez-Rivera L.D."/>
            <person name="Brown S."/>
            <person name="Bolchacova E."/>
            <person name="Furtado M.R."/>
            <person name="Wiedmann M."/>
        </authorList>
    </citation>
    <scope>NUCLEOTIDE SEQUENCE [LARGE SCALE GENOMIC DNA]</scope>
    <source>
        <strain evidence="1 2">A4-653</strain>
    </source>
</reference>
<gene>
    <name evidence="1" type="ORF">LTSERUB_3279</name>
</gene>
<dbReference type="PATRIC" id="fig|913081.3.peg.2566"/>
<name>G5QKR0_SALRU</name>
<protein>
    <submittedName>
        <fullName evidence="1">Uncharacterized protein</fullName>
    </submittedName>
</protein>
<dbReference type="Proteomes" id="UP000004903">
    <property type="component" value="Unassembled WGS sequence"/>
</dbReference>
<sequence>MDLRHDSPAQFHNRIVKPPYFRTQKQDKNCYEILNAHAQLLYISLSLMLDVYTGY</sequence>
<accession>G5QKR0</accession>
<proteinExistence type="predicted"/>